<evidence type="ECO:0000313" key="4">
    <source>
        <dbReference type="EMBL" id="SDY91105.1"/>
    </source>
</evidence>
<evidence type="ECO:0000313" key="5">
    <source>
        <dbReference type="Proteomes" id="UP000242415"/>
    </source>
</evidence>
<sequence>MTGAPRQLRVLLCDDDLMISEALRDVLAVEPDLDVVAIGQNADEAVSLAVEHEPDVAVVDMRMPGGGAHAVAGIRQCSPRTRVVAFTAYGDPSAREEMRAAGAIAYLLKGVSIDELVATIRRVGGISPSH</sequence>
<keyword evidence="1" id="KW-0238">DNA-binding</keyword>
<accession>A0A1H3NRP4</accession>
<evidence type="ECO:0000259" key="3">
    <source>
        <dbReference type="PROSITE" id="PS50110"/>
    </source>
</evidence>
<reference evidence="5" key="1">
    <citation type="submission" date="2016-10" db="EMBL/GenBank/DDBJ databases">
        <authorList>
            <person name="Varghese N."/>
            <person name="Submissions S."/>
        </authorList>
    </citation>
    <scope>NUCLEOTIDE SEQUENCE [LARGE SCALE GENOMIC DNA]</scope>
    <source>
        <strain evidence="5">DSM 45245</strain>
    </source>
</reference>
<evidence type="ECO:0000256" key="1">
    <source>
        <dbReference type="ARBA" id="ARBA00023125"/>
    </source>
</evidence>
<dbReference type="GO" id="GO:0003677">
    <property type="term" value="F:DNA binding"/>
    <property type="evidence" value="ECO:0007669"/>
    <property type="project" value="UniProtKB-KW"/>
</dbReference>
<dbReference type="InterPro" id="IPR058245">
    <property type="entry name" value="NreC/VraR/RcsB-like_REC"/>
</dbReference>
<dbReference type="Pfam" id="PF00072">
    <property type="entry name" value="Response_reg"/>
    <property type="match status" value="1"/>
</dbReference>
<gene>
    <name evidence="4" type="ORF">SAMN05444365_104104</name>
</gene>
<dbReference type="PANTHER" id="PTHR43214:SF42">
    <property type="entry name" value="TRANSCRIPTIONAL REGULATORY PROTEIN DESR"/>
    <property type="match status" value="1"/>
</dbReference>
<dbReference type="STRING" id="405436.SAMN05444365_104104"/>
<name>A0A1H3NRP4_9ACTN</name>
<dbReference type="PROSITE" id="PS50110">
    <property type="entry name" value="RESPONSE_REGULATORY"/>
    <property type="match status" value="1"/>
</dbReference>
<dbReference type="PANTHER" id="PTHR43214">
    <property type="entry name" value="TWO-COMPONENT RESPONSE REGULATOR"/>
    <property type="match status" value="1"/>
</dbReference>
<evidence type="ECO:0000256" key="2">
    <source>
        <dbReference type="PROSITE-ProRule" id="PRU00169"/>
    </source>
</evidence>
<feature type="domain" description="Response regulatory" evidence="3">
    <location>
        <begin position="9"/>
        <end position="124"/>
    </location>
</feature>
<proteinExistence type="predicted"/>
<organism evidence="4 5">
    <name type="scientific">Micromonospora pattaloongensis</name>
    <dbReference type="NCBI Taxonomy" id="405436"/>
    <lineage>
        <taxon>Bacteria</taxon>
        <taxon>Bacillati</taxon>
        <taxon>Actinomycetota</taxon>
        <taxon>Actinomycetes</taxon>
        <taxon>Micromonosporales</taxon>
        <taxon>Micromonosporaceae</taxon>
        <taxon>Micromonospora</taxon>
    </lineage>
</organism>
<dbReference type="InterPro" id="IPR011006">
    <property type="entry name" value="CheY-like_superfamily"/>
</dbReference>
<dbReference type="SUPFAM" id="SSF52172">
    <property type="entry name" value="CheY-like"/>
    <property type="match status" value="1"/>
</dbReference>
<dbReference type="RefSeq" id="WP_217634840.1">
    <property type="nucleotide sequence ID" value="NZ_FNPH01000004.1"/>
</dbReference>
<dbReference type="Gene3D" id="3.40.50.2300">
    <property type="match status" value="1"/>
</dbReference>
<dbReference type="InterPro" id="IPR039420">
    <property type="entry name" value="WalR-like"/>
</dbReference>
<dbReference type="EMBL" id="FNPH01000004">
    <property type="protein sequence ID" value="SDY91105.1"/>
    <property type="molecule type" value="Genomic_DNA"/>
</dbReference>
<dbReference type="SMART" id="SM00448">
    <property type="entry name" value="REC"/>
    <property type="match status" value="1"/>
</dbReference>
<dbReference type="CDD" id="cd17535">
    <property type="entry name" value="REC_NarL-like"/>
    <property type="match status" value="1"/>
</dbReference>
<dbReference type="InterPro" id="IPR001789">
    <property type="entry name" value="Sig_transdc_resp-reg_receiver"/>
</dbReference>
<dbReference type="Proteomes" id="UP000242415">
    <property type="component" value="Unassembled WGS sequence"/>
</dbReference>
<keyword evidence="5" id="KW-1185">Reference proteome</keyword>
<feature type="modified residue" description="4-aspartylphosphate" evidence="2">
    <location>
        <position position="60"/>
    </location>
</feature>
<protein>
    <submittedName>
        <fullName evidence="4">Response regulator receiver domain-containing protein</fullName>
    </submittedName>
</protein>
<dbReference type="AlphaFoldDB" id="A0A1H3NRP4"/>
<keyword evidence="2" id="KW-0597">Phosphoprotein</keyword>
<dbReference type="GO" id="GO:0000160">
    <property type="term" value="P:phosphorelay signal transduction system"/>
    <property type="evidence" value="ECO:0007669"/>
    <property type="project" value="InterPro"/>
</dbReference>